<dbReference type="PANTHER" id="PTHR30118">
    <property type="entry name" value="HTH-TYPE TRANSCRIPTIONAL REGULATOR LEUO-RELATED"/>
    <property type="match status" value="1"/>
</dbReference>
<evidence type="ECO:0000313" key="8">
    <source>
        <dbReference type="EMBL" id="PWW04112.1"/>
    </source>
</evidence>
<accession>A0A317PRM0</accession>
<sequence>MPDIDLNLLVALDALLREKSVSGAARRLGLSTSAMSRTLARLRVALGDPILVPAGRAMVATPHAEAIAGEVRTLTAAVQTVLSPSPPVEIRDLRRDFTIRANDSFVLLYAARLSANVTNAAPGVRLRFAPKPDKDIELLRDATIDLDIGVVSGDGAELRGQTLFEDSFVGVARTGHPILSAPPVDAGRYAACGHVVGSRRGEFNGPVDDALAELGLTRKVHLVVPSYPAVIAVAAASDLIGLVPRSCCQPGTMAGVEQFALPVPTPRVVITQTWHPRMDADPVHRWLRALIFEEFRSWSTSRTGDPASERRDGSRPASRGQYDFEGTRPQG</sequence>
<keyword evidence="4" id="KW-0238">DNA-binding</keyword>
<dbReference type="InterPro" id="IPR036388">
    <property type="entry name" value="WH-like_DNA-bd_sf"/>
</dbReference>
<feature type="region of interest" description="Disordered" evidence="6">
    <location>
        <begin position="299"/>
        <end position="331"/>
    </location>
</feature>
<dbReference type="InterPro" id="IPR036390">
    <property type="entry name" value="WH_DNA-bd_sf"/>
</dbReference>
<keyword evidence="5" id="KW-0804">Transcription</keyword>
<evidence type="ECO:0000256" key="1">
    <source>
        <dbReference type="ARBA" id="ARBA00009437"/>
    </source>
</evidence>
<keyword evidence="2" id="KW-0536">Nodulation</keyword>
<keyword evidence="9" id="KW-1185">Reference proteome</keyword>
<organism evidence="8 9">
    <name type="scientific">Hoeflea marina</name>
    <dbReference type="NCBI Taxonomy" id="274592"/>
    <lineage>
        <taxon>Bacteria</taxon>
        <taxon>Pseudomonadati</taxon>
        <taxon>Pseudomonadota</taxon>
        <taxon>Alphaproteobacteria</taxon>
        <taxon>Hyphomicrobiales</taxon>
        <taxon>Rhizobiaceae</taxon>
        <taxon>Hoeflea</taxon>
    </lineage>
</organism>
<comment type="caution">
    <text evidence="8">The sequence shown here is derived from an EMBL/GenBank/DDBJ whole genome shotgun (WGS) entry which is preliminary data.</text>
</comment>
<dbReference type="GO" id="GO:0003677">
    <property type="term" value="F:DNA binding"/>
    <property type="evidence" value="ECO:0007669"/>
    <property type="project" value="UniProtKB-KW"/>
</dbReference>
<dbReference type="Gene3D" id="1.10.10.10">
    <property type="entry name" value="Winged helix-like DNA-binding domain superfamily/Winged helix DNA-binding domain"/>
    <property type="match status" value="1"/>
</dbReference>
<name>A0A317PRM0_9HYPH</name>
<evidence type="ECO:0000256" key="6">
    <source>
        <dbReference type="SAM" id="MobiDB-lite"/>
    </source>
</evidence>
<dbReference type="GO" id="GO:0003700">
    <property type="term" value="F:DNA-binding transcription factor activity"/>
    <property type="evidence" value="ECO:0007669"/>
    <property type="project" value="InterPro"/>
</dbReference>
<proteinExistence type="inferred from homology"/>
<feature type="domain" description="HTH lysR-type" evidence="7">
    <location>
        <begin position="4"/>
        <end position="61"/>
    </location>
</feature>
<dbReference type="Pfam" id="PF03466">
    <property type="entry name" value="LysR_substrate"/>
    <property type="match status" value="1"/>
</dbReference>
<dbReference type="AlphaFoldDB" id="A0A317PRM0"/>
<dbReference type="OrthoDB" id="8455878at2"/>
<dbReference type="Gene3D" id="3.40.190.10">
    <property type="entry name" value="Periplasmic binding protein-like II"/>
    <property type="match status" value="2"/>
</dbReference>
<evidence type="ECO:0000256" key="2">
    <source>
        <dbReference type="ARBA" id="ARBA00022458"/>
    </source>
</evidence>
<dbReference type="SUPFAM" id="SSF46785">
    <property type="entry name" value="Winged helix' DNA-binding domain"/>
    <property type="match status" value="1"/>
</dbReference>
<dbReference type="Proteomes" id="UP000246352">
    <property type="component" value="Unassembled WGS sequence"/>
</dbReference>
<dbReference type="PANTHER" id="PTHR30118:SF15">
    <property type="entry name" value="TRANSCRIPTIONAL REGULATORY PROTEIN"/>
    <property type="match status" value="1"/>
</dbReference>
<dbReference type="SUPFAM" id="SSF53850">
    <property type="entry name" value="Periplasmic binding protein-like II"/>
    <property type="match status" value="1"/>
</dbReference>
<dbReference type="PROSITE" id="PS50931">
    <property type="entry name" value="HTH_LYSR"/>
    <property type="match status" value="1"/>
</dbReference>
<dbReference type="EMBL" id="QGTR01000001">
    <property type="protein sequence ID" value="PWW04112.1"/>
    <property type="molecule type" value="Genomic_DNA"/>
</dbReference>
<keyword evidence="3" id="KW-0805">Transcription regulation</keyword>
<evidence type="ECO:0000256" key="3">
    <source>
        <dbReference type="ARBA" id="ARBA00023015"/>
    </source>
</evidence>
<dbReference type="Pfam" id="PF00126">
    <property type="entry name" value="HTH_1"/>
    <property type="match status" value="1"/>
</dbReference>
<dbReference type="InterPro" id="IPR000847">
    <property type="entry name" value="LysR_HTH_N"/>
</dbReference>
<dbReference type="CDD" id="cd08460">
    <property type="entry name" value="PBP2_DntR_like_1"/>
    <property type="match status" value="1"/>
</dbReference>
<evidence type="ECO:0000313" key="9">
    <source>
        <dbReference type="Proteomes" id="UP000246352"/>
    </source>
</evidence>
<protein>
    <submittedName>
        <fullName evidence="8">LysR family transcriptional regulator</fullName>
    </submittedName>
</protein>
<evidence type="ECO:0000256" key="4">
    <source>
        <dbReference type="ARBA" id="ARBA00023125"/>
    </source>
</evidence>
<dbReference type="RefSeq" id="WP_110030586.1">
    <property type="nucleotide sequence ID" value="NZ_QGTR01000001.1"/>
</dbReference>
<evidence type="ECO:0000256" key="5">
    <source>
        <dbReference type="ARBA" id="ARBA00023163"/>
    </source>
</evidence>
<comment type="similarity">
    <text evidence="1">Belongs to the LysR transcriptional regulatory family.</text>
</comment>
<dbReference type="InterPro" id="IPR005119">
    <property type="entry name" value="LysR_subst-bd"/>
</dbReference>
<reference evidence="8 9" key="1">
    <citation type="submission" date="2018-05" db="EMBL/GenBank/DDBJ databases">
        <title>Genomic Encyclopedia of Type Strains, Phase IV (KMG-IV): sequencing the most valuable type-strain genomes for metagenomic binning, comparative biology and taxonomic classification.</title>
        <authorList>
            <person name="Goeker M."/>
        </authorList>
    </citation>
    <scope>NUCLEOTIDE SEQUENCE [LARGE SCALE GENOMIC DNA]</scope>
    <source>
        <strain evidence="8 9">DSM 16791</strain>
    </source>
</reference>
<evidence type="ECO:0000259" key="7">
    <source>
        <dbReference type="PROSITE" id="PS50931"/>
    </source>
</evidence>
<dbReference type="InterPro" id="IPR050389">
    <property type="entry name" value="LysR-type_TF"/>
</dbReference>
<gene>
    <name evidence="8" type="ORF">DFR52_101802</name>
</gene>